<proteinExistence type="predicted"/>
<protein>
    <recommendedName>
        <fullName evidence="3">Phage major capsid protein E</fullName>
    </recommendedName>
</protein>
<evidence type="ECO:0000313" key="1">
    <source>
        <dbReference type="EMBL" id="KLU66309.1"/>
    </source>
</evidence>
<dbReference type="Pfam" id="PF03864">
    <property type="entry name" value="Phage_cap_E"/>
    <property type="match status" value="1"/>
</dbReference>
<reference evidence="1 2" key="1">
    <citation type="submission" date="2015-06" db="EMBL/GenBank/DDBJ databases">
        <title>Draft genome of the moderately acidophilic sulfate reducer Candidatus Desulfosporosinus acididurans strain M1.</title>
        <authorList>
            <person name="Poehlein A."/>
            <person name="Petzsch P."/>
            <person name="Johnson B.D."/>
            <person name="Schloemann M."/>
            <person name="Daniel R."/>
            <person name="Muehling M."/>
        </authorList>
    </citation>
    <scope>NUCLEOTIDE SEQUENCE [LARGE SCALE GENOMIC DNA]</scope>
    <source>
        <strain evidence="1 2">M1</strain>
    </source>
</reference>
<gene>
    <name evidence="1" type="ORF">DEAC_c17080</name>
</gene>
<comment type="caution">
    <text evidence="1">The sequence shown here is derived from an EMBL/GenBank/DDBJ whole genome shotgun (WGS) entry which is preliminary data.</text>
</comment>
<dbReference type="PATRIC" id="fig|476652.3.peg.1765"/>
<dbReference type="EMBL" id="LDZY01000005">
    <property type="protein sequence ID" value="KLU66309.1"/>
    <property type="molecule type" value="Genomic_DNA"/>
</dbReference>
<evidence type="ECO:0000313" key="2">
    <source>
        <dbReference type="Proteomes" id="UP000036356"/>
    </source>
</evidence>
<dbReference type="InterPro" id="IPR005564">
    <property type="entry name" value="Major_capsid_GpE"/>
</dbReference>
<dbReference type="Gene3D" id="3.30.1930.10">
    <property type="entry name" value="capsid protein of prophage domain"/>
    <property type="match status" value="1"/>
</dbReference>
<organism evidence="1 2">
    <name type="scientific">Desulfosporosinus acididurans</name>
    <dbReference type="NCBI Taxonomy" id="476652"/>
    <lineage>
        <taxon>Bacteria</taxon>
        <taxon>Bacillati</taxon>
        <taxon>Bacillota</taxon>
        <taxon>Clostridia</taxon>
        <taxon>Eubacteriales</taxon>
        <taxon>Desulfitobacteriaceae</taxon>
        <taxon>Desulfosporosinus</taxon>
    </lineage>
</organism>
<sequence length="333" mass="36867">MPNLTFPTTQEINHIVRNIITDPTKYRGMEFCPVVSAYAARIQVDVINATYGITPPHALNAEPKVATLTGQSVRDYATGYWRETYRLNEEELLYARQEGTYNERAGRLRVMRRATELNTRLDTRVEQLRWSALVNGKVQVNDNGVNYTVDMKIPNSNKVTLPWISNPEQNIAQDIAALQELFFGTGAVLDTIYLSHQVAKALALNATLMDMLKQSVYATNLSASNISKALHLLFPEVNFEVYAEGYSPDGKAFTQFLPAGSFVGVGKGNEVGMDFCTTLALQNGGMDNPQPGKFSAIEDKSANEKNPFVDVTVGINGLPRVHHPNWYISGTAS</sequence>
<dbReference type="Proteomes" id="UP000036356">
    <property type="component" value="Unassembled WGS sequence"/>
</dbReference>
<name>A0A0J1FS51_9FIRM</name>
<dbReference type="STRING" id="476652.DEAC_c17080"/>
<dbReference type="RefSeq" id="WP_047809590.1">
    <property type="nucleotide sequence ID" value="NZ_LDZY01000005.1"/>
</dbReference>
<keyword evidence="2" id="KW-1185">Reference proteome</keyword>
<dbReference type="AlphaFoldDB" id="A0A0J1FS51"/>
<dbReference type="Gene3D" id="3.15.30.10">
    <property type="entry name" value="putative capsid protein of prophage domain like"/>
    <property type="match status" value="1"/>
</dbReference>
<evidence type="ECO:0008006" key="3">
    <source>
        <dbReference type="Google" id="ProtNLM"/>
    </source>
</evidence>
<accession>A0A0J1FS51</accession>